<dbReference type="Gene3D" id="2.60.40.790">
    <property type="match status" value="1"/>
</dbReference>
<dbReference type="EMBL" id="CAJVPL010000237">
    <property type="protein sequence ID" value="CAG8470669.1"/>
    <property type="molecule type" value="Genomic_DNA"/>
</dbReference>
<dbReference type="InterPro" id="IPR031107">
    <property type="entry name" value="Small_HSP"/>
</dbReference>
<feature type="domain" description="SHSP" evidence="4">
    <location>
        <begin position="41"/>
        <end position="185"/>
    </location>
</feature>
<dbReference type="PROSITE" id="PS01031">
    <property type="entry name" value="SHSP"/>
    <property type="match status" value="1"/>
</dbReference>
<keyword evidence="6" id="KW-1185">Reference proteome</keyword>
<dbReference type="InterPro" id="IPR002068">
    <property type="entry name" value="A-crystallin/Hsp20_dom"/>
</dbReference>
<dbReference type="Pfam" id="PF00011">
    <property type="entry name" value="HSP20"/>
    <property type="match status" value="2"/>
</dbReference>
<proteinExistence type="inferred from homology"/>
<evidence type="ECO:0000256" key="2">
    <source>
        <dbReference type="PROSITE-ProRule" id="PRU00285"/>
    </source>
</evidence>
<dbReference type="PANTHER" id="PTHR11527">
    <property type="entry name" value="HEAT-SHOCK PROTEIN 20 FAMILY MEMBER"/>
    <property type="match status" value="1"/>
</dbReference>
<name>A0A9N8VYB2_9GLOM</name>
<comment type="similarity">
    <text evidence="2 3">Belongs to the small heat shock protein (HSP20) family.</text>
</comment>
<sequence>MSLLPRNLFPGIAHAFSLLDEPLLTATRRFPSAFPTLAPSTITSRYSPSVDISETDKDYVIEAEVPGMKKEDLSVEFLDDNTLMLKGKIERIRGTAPEQEPLRKINAGQEGAAAESTEVQTRGDETTDIRQPYYWSNERAIGSFSRSFQFPGKIDPTKVKAAYKDGILAISVPKVEPRGTKINIE</sequence>
<accession>A0A9N8VYB2</accession>
<dbReference type="OrthoDB" id="1431247at2759"/>
<comment type="caution">
    <text evidence="5">The sequence shown here is derived from an EMBL/GenBank/DDBJ whole genome shotgun (WGS) entry which is preliminary data.</text>
</comment>
<reference evidence="5" key="1">
    <citation type="submission" date="2021-06" db="EMBL/GenBank/DDBJ databases">
        <authorList>
            <person name="Kallberg Y."/>
            <person name="Tangrot J."/>
            <person name="Rosling A."/>
        </authorList>
    </citation>
    <scope>NUCLEOTIDE SEQUENCE</scope>
    <source>
        <strain evidence="5">MT106</strain>
    </source>
</reference>
<dbReference type="Proteomes" id="UP000789831">
    <property type="component" value="Unassembled WGS sequence"/>
</dbReference>
<dbReference type="CDD" id="cd06464">
    <property type="entry name" value="ACD_sHsps-like"/>
    <property type="match status" value="1"/>
</dbReference>
<organism evidence="5 6">
    <name type="scientific">Ambispora gerdemannii</name>
    <dbReference type="NCBI Taxonomy" id="144530"/>
    <lineage>
        <taxon>Eukaryota</taxon>
        <taxon>Fungi</taxon>
        <taxon>Fungi incertae sedis</taxon>
        <taxon>Mucoromycota</taxon>
        <taxon>Glomeromycotina</taxon>
        <taxon>Glomeromycetes</taxon>
        <taxon>Archaeosporales</taxon>
        <taxon>Ambisporaceae</taxon>
        <taxon>Ambispora</taxon>
    </lineage>
</organism>
<keyword evidence="1" id="KW-0346">Stress response</keyword>
<dbReference type="SUPFAM" id="SSF49764">
    <property type="entry name" value="HSP20-like chaperones"/>
    <property type="match status" value="1"/>
</dbReference>
<protein>
    <submittedName>
        <fullName evidence="5">5563_t:CDS:1</fullName>
    </submittedName>
</protein>
<evidence type="ECO:0000313" key="5">
    <source>
        <dbReference type="EMBL" id="CAG8470669.1"/>
    </source>
</evidence>
<dbReference type="InterPro" id="IPR008978">
    <property type="entry name" value="HSP20-like_chaperone"/>
</dbReference>
<evidence type="ECO:0000256" key="3">
    <source>
        <dbReference type="RuleBase" id="RU003616"/>
    </source>
</evidence>
<evidence type="ECO:0000259" key="4">
    <source>
        <dbReference type="PROSITE" id="PS01031"/>
    </source>
</evidence>
<dbReference type="AlphaFoldDB" id="A0A9N8VYB2"/>
<gene>
    <name evidence="5" type="ORF">AGERDE_LOCUS2722</name>
</gene>
<evidence type="ECO:0000256" key="1">
    <source>
        <dbReference type="ARBA" id="ARBA00023016"/>
    </source>
</evidence>
<evidence type="ECO:0000313" key="6">
    <source>
        <dbReference type="Proteomes" id="UP000789831"/>
    </source>
</evidence>